<reference evidence="5 6" key="1">
    <citation type="submission" date="2020-05" db="EMBL/GenBank/DDBJ databases">
        <title>MicrobeNet Type strains.</title>
        <authorList>
            <person name="Nicholson A.C."/>
        </authorList>
    </citation>
    <scope>NUCLEOTIDE SEQUENCE [LARGE SCALE GENOMIC DNA]</scope>
    <source>
        <strain evidence="5 6">JCM 14547</strain>
    </source>
</reference>
<comment type="subunit">
    <text evidence="4">Interacts with translational regulator CsrA and flagellin(s).</text>
</comment>
<keyword evidence="5" id="KW-0966">Cell projection</keyword>
<keyword evidence="2 4" id="KW-1005">Bacterial flagellum biogenesis</keyword>
<dbReference type="Pfam" id="PF02623">
    <property type="entry name" value="FliW"/>
    <property type="match status" value="1"/>
</dbReference>
<evidence type="ECO:0000256" key="4">
    <source>
        <dbReference type="HAMAP-Rule" id="MF_01185"/>
    </source>
</evidence>
<keyword evidence="5" id="KW-0282">Flagellum</keyword>
<dbReference type="InterPro" id="IPR003775">
    <property type="entry name" value="Flagellar_assembly_factor_FliW"/>
</dbReference>
<dbReference type="InterPro" id="IPR024046">
    <property type="entry name" value="Flagellar_assmbl_FliW_dom_sf"/>
</dbReference>
<name>A0A849BJB5_9ACTN</name>
<evidence type="ECO:0000313" key="6">
    <source>
        <dbReference type="Proteomes" id="UP000555552"/>
    </source>
</evidence>
<dbReference type="GO" id="GO:0006417">
    <property type="term" value="P:regulation of translation"/>
    <property type="evidence" value="ECO:0007669"/>
    <property type="project" value="UniProtKB-KW"/>
</dbReference>
<comment type="function">
    <text evidence="4">Acts as an anti-CsrA protein, binds CsrA and prevents it from repressing translation of its target genes, one of which is flagellin. Binds to flagellin and participates in the assembly of the flagellum.</text>
</comment>
<keyword evidence="3 4" id="KW-0810">Translation regulation</keyword>
<keyword evidence="1 4" id="KW-0963">Cytoplasm</keyword>
<protein>
    <recommendedName>
        <fullName evidence="4">Flagellar assembly factor FliW</fullName>
    </recommendedName>
</protein>
<dbReference type="RefSeq" id="WP_171203147.1">
    <property type="nucleotide sequence ID" value="NZ_BAAANP010000058.1"/>
</dbReference>
<organism evidence="5 6">
    <name type="scientific">Pseudokineococcus marinus</name>
    <dbReference type="NCBI Taxonomy" id="351215"/>
    <lineage>
        <taxon>Bacteria</taxon>
        <taxon>Bacillati</taxon>
        <taxon>Actinomycetota</taxon>
        <taxon>Actinomycetes</taxon>
        <taxon>Kineosporiales</taxon>
        <taxon>Kineosporiaceae</taxon>
        <taxon>Pseudokineococcus</taxon>
    </lineage>
</organism>
<comment type="caution">
    <text evidence="5">The sequence shown here is derived from an EMBL/GenBank/DDBJ whole genome shotgun (WGS) entry which is preliminary data.</text>
</comment>
<proteinExistence type="inferred from homology"/>
<keyword evidence="6" id="KW-1185">Reference proteome</keyword>
<dbReference type="EMBL" id="JABEMA010000125">
    <property type="protein sequence ID" value="NNH23329.1"/>
    <property type="molecule type" value="Genomic_DNA"/>
</dbReference>
<dbReference type="PANTHER" id="PTHR39190">
    <property type="entry name" value="FLAGELLAR ASSEMBLY FACTOR FLIW"/>
    <property type="match status" value="1"/>
</dbReference>
<keyword evidence="4" id="KW-0143">Chaperone</keyword>
<keyword evidence="5" id="KW-0969">Cilium</keyword>
<dbReference type="GO" id="GO:0005737">
    <property type="term" value="C:cytoplasm"/>
    <property type="evidence" value="ECO:0007669"/>
    <property type="project" value="UniProtKB-SubCell"/>
</dbReference>
<accession>A0A849BJB5</accession>
<dbReference type="HAMAP" id="MF_01185">
    <property type="entry name" value="FliW"/>
    <property type="match status" value="1"/>
</dbReference>
<evidence type="ECO:0000256" key="2">
    <source>
        <dbReference type="ARBA" id="ARBA00022795"/>
    </source>
</evidence>
<evidence type="ECO:0000256" key="3">
    <source>
        <dbReference type="ARBA" id="ARBA00022845"/>
    </source>
</evidence>
<dbReference type="SUPFAM" id="SSF141457">
    <property type="entry name" value="BH3618-like"/>
    <property type="match status" value="1"/>
</dbReference>
<dbReference type="Proteomes" id="UP000555552">
    <property type="component" value="Unassembled WGS sequence"/>
</dbReference>
<gene>
    <name evidence="4" type="primary">fliW</name>
    <name evidence="5" type="ORF">HLB09_09535</name>
</gene>
<evidence type="ECO:0000313" key="5">
    <source>
        <dbReference type="EMBL" id="NNH23329.1"/>
    </source>
</evidence>
<dbReference type="GO" id="GO:0044780">
    <property type="term" value="P:bacterial-type flagellum assembly"/>
    <property type="evidence" value="ECO:0007669"/>
    <property type="project" value="UniProtKB-UniRule"/>
</dbReference>
<comment type="similarity">
    <text evidence="4">Belongs to the FliW family.</text>
</comment>
<dbReference type="PANTHER" id="PTHR39190:SF1">
    <property type="entry name" value="FLAGELLAR ASSEMBLY FACTOR FLIW"/>
    <property type="match status" value="1"/>
</dbReference>
<evidence type="ECO:0000256" key="1">
    <source>
        <dbReference type="ARBA" id="ARBA00022490"/>
    </source>
</evidence>
<dbReference type="Gene3D" id="2.30.290.10">
    <property type="entry name" value="BH3618-like"/>
    <property type="match status" value="1"/>
</dbReference>
<sequence length="136" mass="14051">MSAPTSAPPALPEVRFVAPLPGLEQLTRFALVRLDDTGTLYSLQSLEADGVRLVVLAPGAWFPDYAPEVEEDDVEGLGLETADDALLLVVITPGASLAASTANLLAPIVVHAGTGLAAQVLLPRGEHPLRAPLVAA</sequence>
<dbReference type="AlphaFoldDB" id="A0A849BJB5"/>
<comment type="subcellular location">
    <subcellularLocation>
        <location evidence="4">Cytoplasm</location>
    </subcellularLocation>
</comment>